<dbReference type="Pfam" id="PF17866">
    <property type="entry name" value="AAA_lid_6"/>
    <property type="match status" value="1"/>
</dbReference>
<evidence type="ECO:0000259" key="5">
    <source>
        <dbReference type="Pfam" id="PF17866"/>
    </source>
</evidence>
<proteinExistence type="inferred from homology"/>
<dbReference type="Gene3D" id="3.40.50.300">
    <property type="entry name" value="P-loop containing nucleotide triphosphate hydrolases"/>
    <property type="match status" value="1"/>
</dbReference>
<comment type="caution">
    <text evidence="6">The sequence shown here is derived from an EMBL/GenBank/DDBJ whole genome shotgun (WGS) entry which is preliminary data.</text>
</comment>
<dbReference type="InterPro" id="IPR003959">
    <property type="entry name" value="ATPase_AAA_core"/>
</dbReference>
<feature type="domain" description="CbbX AAA lid" evidence="5">
    <location>
        <begin position="34"/>
        <end position="88"/>
    </location>
</feature>
<dbReference type="Proteomes" id="UP001160390">
    <property type="component" value="Unassembled WGS sequence"/>
</dbReference>
<evidence type="ECO:0000313" key="7">
    <source>
        <dbReference type="Proteomes" id="UP001160390"/>
    </source>
</evidence>
<dbReference type="EMBL" id="CABFNP030001320">
    <property type="protein sequence ID" value="CAI6099494.1"/>
    <property type="molecule type" value="Genomic_DNA"/>
</dbReference>
<dbReference type="Pfam" id="PF00004">
    <property type="entry name" value="AAA"/>
    <property type="match status" value="1"/>
</dbReference>
<reference evidence="6" key="1">
    <citation type="submission" date="2023-01" db="EMBL/GenBank/DDBJ databases">
        <authorList>
            <person name="Piombo E."/>
        </authorList>
    </citation>
    <scope>NUCLEOTIDE SEQUENCE</scope>
</reference>
<name>A0AA35VRU5_9HYPO</name>
<dbReference type="Gene3D" id="1.10.8.60">
    <property type="match status" value="1"/>
</dbReference>
<dbReference type="InterPro" id="IPR041627">
    <property type="entry name" value="AAA_lid_6"/>
</dbReference>
<comment type="similarity">
    <text evidence="1">Belongs to the CbxX/CfxQ family.</text>
</comment>
<dbReference type="PANTHER" id="PTHR43392">
    <property type="entry name" value="AAA-TYPE ATPASE FAMILY PROTEIN / ANKYRIN REPEAT FAMILY PROTEIN"/>
    <property type="match status" value="1"/>
</dbReference>
<evidence type="ECO:0000256" key="1">
    <source>
        <dbReference type="ARBA" id="ARBA00010378"/>
    </source>
</evidence>
<feature type="domain" description="ATPase AAA-type core" evidence="4">
    <location>
        <begin position="145"/>
        <end position="213"/>
    </location>
</feature>
<evidence type="ECO:0008006" key="8">
    <source>
        <dbReference type="Google" id="ProtNLM"/>
    </source>
</evidence>
<sequence length="214" mass="24898">MEAVLWFPPFTKDELYKILGQKMAESEIRATDSRELMSRNCKRPQFGNGGDVEMLLAQARLRQVERLHKSRENILYKVELHPLEPKDFDPDYNRSSRAYRNRNEIFNGLVGFEKIFKQFWGYQRMIDSMRQFDIDLRGHVPWVFVFKGPPGTGKTSTAKRVGRLFYKMGFLSSDDVITCSVSDFIGKYLDHTGPKVLAQFEGAIYNALFIDEAY</sequence>
<dbReference type="InterPro" id="IPR050773">
    <property type="entry name" value="CbxX/CfxQ_RuBisCO_ESX"/>
</dbReference>
<dbReference type="PRINTS" id="PR00819">
    <property type="entry name" value="CBXCFQXSUPER"/>
</dbReference>
<dbReference type="SUPFAM" id="SSF52540">
    <property type="entry name" value="P-loop containing nucleoside triphosphate hydrolases"/>
    <property type="match status" value="1"/>
</dbReference>
<keyword evidence="3" id="KW-0067">ATP-binding</keyword>
<keyword evidence="7" id="KW-1185">Reference proteome</keyword>
<evidence type="ECO:0000259" key="4">
    <source>
        <dbReference type="Pfam" id="PF00004"/>
    </source>
</evidence>
<evidence type="ECO:0000313" key="6">
    <source>
        <dbReference type="EMBL" id="CAI6099494.1"/>
    </source>
</evidence>
<evidence type="ECO:0000256" key="2">
    <source>
        <dbReference type="ARBA" id="ARBA00022741"/>
    </source>
</evidence>
<keyword evidence="2" id="KW-0547">Nucleotide-binding</keyword>
<gene>
    <name evidence="6" type="ORF">CCHLO57077_00016845</name>
</gene>
<dbReference type="AlphaFoldDB" id="A0AA35VRU5"/>
<dbReference type="InterPro" id="IPR027417">
    <property type="entry name" value="P-loop_NTPase"/>
</dbReference>
<organism evidence="6 7">
    <name type="scientific">Clonostachys chloroleuca</name>
    <dbReference type="NCBI Taxonomy" id="1926264"/>
    <lineage>
        <taxon>Eukaryota</taxon>
        <taxon>Fungi</taxon>
        <taxon>Dikarya</taxon>
        <taxon>Ascomycota</taxon>
        <taxon>Pezizomycotina</taxon>
        <taxon>Sordariomycetes</taxon>
        <taxon>Hypocreomycetidae</taxon>
        <taxon>Hypocreales</taxon>
        <taxon>Bionectriaceae</taxon>
        <taxon>Clonostachys</taxon>
    </lineage>
</organism>
<evidence type="ECO:0000256" key="3">
    <source>
        <dbReference type="ARBA" id="ARBA00022840"/>
    </source>
</evidence>
<dbReference type="PANTHER" id="PTHR43392:SF2">
    <property type="entry name" value="AAA-TYPE ATPASE FAMILY PROTEIN _ ANKYRIN REPEAT FAMILY PROTEIN"/>
    <property type="match status" value="1"/>
</dbReference>
<protein>
    <recommendedName>
        <fullName evidence="8">ATPase AAA-type core domain-containing protein</fullName>
    </recommendedName>
</protein>
<dbReference type="GO" id="GO:0016887">
    <property type="term" value="F:ATP hydrolysis activity"/>
    <property type="evidence" value="ECO:0007669"/>
    <property type="project" value="InterPro"/>
</dbReference>
<dbReference type="InterPro" id="IPR000641">
    <property type="entry name" value="CbxX/CfxQ"/>
</dbReference>
<dbReference type="GO" id="GO:0005524">
    <property type="term" value="F:ATP binding"/>
    <property type="evidence" value="ECO:0007669"/>
    <property type="project" value="UniProtKB-KW"/>
</dbReference>
<accession>A0AA35VRU5</accession>